<sequence length="250" mass="27293">MVREKATQDGEVPVPSSLPTYLALSDLIAGEFADCSPGTTLPGEHDLARRFGVNRLTARAAVDELERRWLIRRVRGSGAYTVRRIEYRIGAAYPVSFTEAMARLGVETTTTAEPPERRAAGTADSHVLGVPLGAPVLVLRRTRHVQGVPAVVGQSLLAGDLLPGLEDALAAGTSLHAVMKDTYGIEPALGWSQVRMMPPPPEEARRLALRGRPPLVRMGARIVDRNSGRYVEVVDQWLRPDYFDVIVEVQ</sequence>
<dbReference type="Gene3D" id="1.10.10.10">
    <property type="entry name" value="Winged helix-like DNA-binding domain superfamily/Winged helix DNA-binding domain"/>
    <property type="match status" value="1"/>
</dbReference>
<dbReference type="GO" id="GO:0045892">
    <property type="term" value="P:negative regulation of DNA-templated transcription"/>
    <property type="evidence" value="ECO:0007669"/>
    <property type="project" value="TreeGrafter"/>
</dbReference>
<keyword evidence="3" id="KW-0804">Transcription</keyword>
<evidence type="ECO:0000256" key="2">
    <source>
        <dbReference type="ARBA" id="ARBA00023125"/>
    </source>
</evidence>
<dbReference type="SUPFAM" id="SSF46785">
    <property type="entry name" value="Winged helix' DNA-binding domain"/>
    <property type="match status" value="1"/>
</dbReference>
<accession>A0A8G1XE00</accession>
<keyword evidence="2" id="KW-0238">DNA-binding</keyword>
<evidence type="ECO:0000256" key="1">
    <source>
        <dbReference type="ARBA" id="ARBA00023015"/>
    </source>
</evidence>
<dbReference type="SUPFAM" id="SSF64288">
    <property type="entry name" value="Chorismate lyase-like"/>
    <property type="match status" value="1"/>
</dbReference>
<evidence type="ECO:0000313" key="5">
    <source>
        <dbReference type="EMBL" id="ROR46399.1"/>
    </source>
</evidence>
<dbReference type="InterPro" id="IPR036390">
    <property type="entry name" value="WH_DNA-bd_sf"/>
</dbReference>
<proteinExistence type="predicted"/>
<dbReference type="SMART" id="SM00866">
    <property type="entry name" value="UTRA"/>
    <property type="match status" value="1"/>
</dbReference>
<dbReference type="InterPro" id="IPR036388">
    <property type="entry name" value="WH-like_DNA-bd_sf"/>
</dbReference>
<dbReference type="PANTHER" id="PTHR44846:SF1">
    <property type="entry name" value="MANNOSYL-D-GLYCERATE TRANSPORT_METABOLISM SYSTEM REPRESSOR MNGR-RELATED"/>
    <property type="match status" value="1"/>
</dbReference>
<dbReference type="EMBL" id="RJVJ01000001">
    <property type="protein sequence ID" value="ROR46399.1"/>
    <property type="molecule type" value="Genomic_DNA"/>
</dbReference>
<organism evidence="5 6">
    <name type="scientific">Kitasatospora cineracea</name>
    <dbReference type="NCBI Taxonomy" id="88074"/>
    <lineage>
        <taxon>Bacteria</taxon>
        <taxon>Bacillati</taxon>
        <taxon>Actinomycetota</taxon>
        <taxon>Actinomycetes</taxon>
        <taxon>Kitasatosporales</taxon>
        <taxon>Streptomycetaceae</taxon>
        <taxon>Kitasatospora</taxon>
    </lineage>
</organism>
<protein>
    <submittedName>
        <fullName evidence="5">GntR family phosphonate transport system transcriptional regulator/GntR family transcriptional regulator</fullName>
    </submittedName>
</protein>
<dbReference type="InterPro" id="IPR028978">
    <property type="entry name" value="Chorismate_lyase_/UTRA_dom_sf"/>
</dbReference>
<dbReference type="InterPro" id="IPR000524">
    <property type="entry name" value="Tscrpt_reg_HTH_GntR"/>
</dbReference>
<keyword evidence="1" id="KW-0805">Transcription regulation</keyword>
<dbReference type="OrthoDB" id="7363114at2"/>
<dbReference type="SMART" id="SM00345">
    <property type="entry name" value="HTH_GNTR"/>
    <property type="match status" value="1"/>
</dbReference>
<feature type="domain" description="HTH gntR-type" evidence="4">
    <location>
        <begin position="14"/>
        <end position="84"/>
    </location>
</feature>
<dbReference type="Pfam" id="PF00392">
    <property type="entry name" value="GntR"/>
    <property type="match status" value="1"/>
</dbReference>
<evidence type="ECO:0000313" key="6">
    <source>
        <dbReference type="Proteomes" id="UP000267408"/>
    </source>
</evidence>
<dbReference type="GO" id="GO:0003700">
    <property type="term" value="F:DNA-binding transcription factor activity"/>
    <property type="evidence" value="ECO:0007669"/>
    <property type="project" value="InterPro"/>
</dbReference>
<reference evidence="5 6" key="1">
    <citation type="submission" date="2018-11" db="EMBL/GenBank/DDBJ databases">
        <title>Sequencing the genomes of 1000 actinobacteria strains.</title>
        <authorList>
            <person name="Klenk H.-P."/>
        </authorList>
    </citation>
    <scope>NUCLEOTIDE SEQUENCE [LARGE SCALE GENOMIC DNA]</scope>
    <source>
        <strain evidence="5 6">DSM 44780</strain>
    </source>
</reference>
<dbReference type="InterPro" id="IPR050679">
    <property type="entry name" value="Bact_HTH_transcr_reg"/>
</dbReference>
<name>A0A8G1XE00_9ACTN</name>
<evidence type="ECO:0000259" key="4">
    <source>
        <dbReference type="PROSITE" id="PS50949"/>
    </source>
</evidence>
<dbReference type="PANTHER" id="PTHR44846">
    <property type="entry name" value="MANNOSYL-D-GLYCERATE TRANSPORT/METABOLISM SYSTEM REPRESSOR MNGR-RELATED"/>
    <property type="match status" value="1"/>
</dbReference>
<dbReference type="PRINTS" id="PR00035">
    <property type="entry name" value="HTHGNTR"/>
</dbReference>
<comment type="caution">
    <text evidence="5">The sequence shown here is derived from an EMBL/GenBank/DDBJ whole genome shotgun (WGS) entry which is preliminary data.</text>
</comment>
<gene>
    <name evidence="5" type="ORF">EDD39_4668</name>
</gene>
<dbReference type="Proteomes" id="UP000267408">
    <property type="component" value="Unassembled WGS sequence"/>
</dbReference>
<dbReference type="InterPro" id="IPR011663">
    <property type="entry name" value="UTRA"/>
</dbReference>
<dbReference type="Gene3D" id="3.40.1410.10">
    <property type="entry name" value="Chorismate lyase-like"/>
    <property type="match status" value="1"/>
</dbReference>
<dbReference type="AlphaFoldDB" id="A0A8G1XE00"/>
<dbReference type="Pfam" id="PF07702">
    <property type="entry name" value="UTRA"/>
    <property type="match status" value="1"/>
</dbReference>
<dbReference type="PROSITE" id="PS50949">
    <property type="entry name" value="HTH_GNTR"/>
    <property type="match status" value="1"/>
</dbReference>
<evidence type="ECO:0000256" key="3">
    <source>
        <dbReference type="ARBA" id="ARBA00023163"/>
    </source>
</evidence>
<dbReference type="GO" id="GO:0003677">
    <property type="term" value="F:DNA binding"/>
    <property type="evidence" value="ECO:0007669"/>
    <property type="project" value="UniProtKB-KW"/>
</dbReference>